<dbReference type="Gene3D" id="3.40.50.1820">
    <property type="entry name" value="alpha/beta hydrolase"/>
    <property type="match status" value="1"/>
</dbReference>
<dbReference type="Proteomes" id="UP000271374">
    <property type="component" value="Unassembled WGS sequence"/>
</dbReference>
<proteinExistence type="predicted"/>
<dbReference type="InterPro" id="IPR029058">
    <property type="entry name" value="AB_hydrolase_fold"/>
</dbReference>
<dbReference type="EMBL" id="RXNT01000008">
    <property type="protein sequence ID" value="RTR31527.1"/>
    <property type="molecule type" value="Genomic_DNA"/>
</dbReference>
<sequence length="246" mass="28779">MEHRNFKLDTEWNMIHYPEKPTGFGILIIGDERHFVDEKTSFWTQNEGKLALISRLKKQGYTVFYSNLYGKNWGSDKAVHLAKRLYEFVIRTEIINNKIHLFAEGMGALVALKLLEEMKGNIRSVVLLNPVLSLKYHLEQEKEHKFFYKKLLKELSSSYNTESNQIVEIISNPDDDSPTLNSDVPLKIIHVLSGNRAYKQSNLLKNLSVKWKNEQAPVTITYLVPEKKERLDYYLVNFMKENERVL</sequence>
<keyword evidence="2" id="KW-1185">Reference proteome</keyword>
<protein>
    <submittedName>
        <fullName evidence="1">Hydrolase</fullName>
    </submittedName>
</protein>
<reference evidence="1 2" key="1">
    <citation type="submission" date="2018-12" db="EMBL/GenBank/DDBJ databases">
        <title>Bacillus yapensis draft genome sequence.</title>
        <authorList>
            <person name="Yu L."/>
            <person name="Xu X."/>
            <person name="Tang X."/>
        </authorList>
    </citation>
    <scope>NUCLEOTIDE SEQUENCE [LARGE SCALE GENOMIC DNA]</scope>
    <source>
        <strain evidence="1 2">XXST-01</strain>
    </source>
</reference>
<comment type="caution">
    <text evidence="1">The sequence shown here is derived from an EMBL/GenBank/DDBJ whole genome shotgun (WGS) entry which is preliminary data.</text>
</comment>
<evidence type="ECO:0000313" key="1">
    <source>
        <dbReference type="EMBL" id="RTR31527.1"/>
    </source>
</evidence>
<organism evidence="1 2">
    <name type="scientific">Bacillus yapensis</name>
    <dbReference type="NCBI Taxonomy" id="2492960"/>
    <lineage>
        <taxon>Bacteria</taxon>
        <taxon>Bacillati</taxon>
        <taxon>Bacillota</taxon>
        <taxon>Bacilli</taxon>
        <taxon>Bacillales</taxon>
        <taxon>Bacillaceae</taxon>
        <taxon>Bacillus</taxon>
    </lineage>
</organism>
<dbReference type="SUPFAM" id="SSF53474">
    <property type="entry name" value="alpha/beta-Hydrolases"/>
    <property type="match status" value="1"/>
</dbReference>
<dbReference type="AlphaFoldDB" id="A0A431W884"/>
<evidence type="ECO:0000313" key="2">
    <source>
        <dbReference type="Proteomes" id="UP000271374"/>
    </source>
</evidence>
<name>A0A431W884_9BACI</name>
<keyword evidence="1" id="KW-0378">Hydrolase</keyword>
<gene>
    <name evidence="1" type="ORF">EKG37_11675</name>
</gene>
<dbReference type="OrthoDB" id="2986585at2"/>
<dbReference type="GO" id="GO:0016787">
    <property type="term" value="F:hydrolase activity"/>
    <property type="evidence" value="ECO:0007669"/>
    <property type="project" value="UniProtKB-KW"/>
</dbReference>
<accession>A0A431W884</accession>
<dbReference type="RefSeq" id="WP_126408844.1">
    <property type="nucleotide sequence ID" value="NZ_RXNT01000008.1"/>
</dbReference>